<keyword evidence="3" id="KW-1185">Reference proteome</keyword>
<comment type="caution">
    <text evidence="2">The sequence shown here is derived from an EMBL/GenBank/DDBJ whole genome shotgun (WGS) entry which is preliminary data.</text>
</comment>
<name>A0ABY2WPA8_9FLAO</name>
<evidence type="ECO:0000259" key="1">
    <source>
        <dbReference type="Pfam" id="PF06445"/>
    </source>
</evidence>
<dbReference type="Proteomes" id="UP000751614">
    <property type="component" value="Unassembled WGS sequence"/>
</dbReference>
<feature type="domain" description="GyrI-like small molecule binding" evidence="1">
    <location>
        <begin position="68"/>
        <end position="172"/>
    </location>
</feature>
<evidence type="ECO:0000313" key="2">
    <source>
        <dbReference type="EMBL" id="TMU56501.1"/>
    </source>
</evidence>
<reference evidence="2 3" key="1">
    <citation type="submission" date="2019-05" db="EMBL/GenBank/DDBJ databases">
        <title>Flagellimonas sp. AsT0115, sp. nov., isolated from a marine red algae, Asparagopsis taxiformis.</title>
        <authorList>
            <person name="Kim J."/>
            <person name="Jeong S.E."/>
            <person name="Jeon C.O."/>
        </authorList>
    </citation>
    <scope>NUCLEOTIDE SEQUENCE [LARGE SCALE GENOMIC DNA]</scope>
    <source>
        <strain evidence="2 3">AsT0115</strain>
    </source>
</reference>
<evidence type="ECO:0000313" key="3">
    <source>
        <dbReference type="Proteomes" id="UP000751614"/>
    </source>
</evidence>
<dbReference type="EMBL" id="VCNI01000001">
    <property type="protein sequence ID" value="TMU56501.1"/>
    <property type="molecule type" value="Genomic_DNA"/>
</dbReference>
<dbReference type="Gene3D" id="3.20.80.10">
    <property type="entry name" value="Regulatory factor, effector binding domain"/>
    <property type="match status" value="1"/>
</dbReference>
<dbReference type="Pfam" id="PF06445">
    <property type="entry name" value="GyrI-like"/>
    <property type="match status" value="1"/>
</dbReference>
<proteinExistence type="predicted"/>
<sequence>METMKITLLIIALILASVAMFIGYNGGFKKINCRVEVQGGETLVFKEMTGDYAKSKKLSDDVYYTLLNDYEIETFKGFGIYYDNPKKVKKTQLRSEIGCIVEKKDSSKATQIHGELKIKEFPKKSYIVTEFPIKGKLAVIFGILKVYPAMDKFVKENGYAAKGAVMEIYDVPNKTILYRKEIIAIQP</sequence>
<accession>A0ABY2WPA8</accession>
<organism evidence="2 3">
    <name type="scientific">Flagellimonas algicola</name>
    <dbReference type="NCBI Taxonomy" id="2583815"/>
    <lineage>
        <taxon>Bacteria</taxon>
        <taxon>Pseudomonadati</taxon>
        <taxon>Bacteroidota</taxon>
        <taxon>Flavobacteriia</taxon>
        <taxon>Flavobacteriales</taxon>
        <taxon>Flavobacteriaceae</taxon>
        <taxon>Flagellimonas</taxon>
    </lineage>
</organism>
<dbReference type="SUPFAM" id="SSF55136">
    <property type="entry name" value="Probable bacterial effector-binding domain"/>
    <property type="match status" value="1"/>
</dbReference>
<gene>
    <name evidence="2" type="ORF">FGG15_02880</name>
</gene>
<dbReference type="PANTHER" id="PTHR15949">
    <property type="entry name" value="TESTIS-EXPRESSED PROTEIN 264"/>
    <property type="match status" value="1"/>
</dbReference>
<dbReference type="InterPro" id="IPR011256">
    <property type="entry name" value="Reg_factor_effector_dom_sf"/>
</dbReference>
<dbReference type="PANTHER" id="PTHR15949:SF3">
    <property type="entry name" value="TESTIS-EXPRESSED PROTEIN 264"/>
    <property type="match status" value="1"/>
</dbReference>
<dbReference type="InterPro" id="IPR029442">
    <property type="entry name" value="GyrI-like"/>
</dbReference>
<protein>
    <submittedName>
        <fullName evidence="2">GyrI-like domain-containing protein</fullName>
    </submittedName>
</protein>